<keyword evidence="1" id="KW-0175">Coiled coil</keyword>
<evidence type="ECO:0000256" key="2">
    <source>
        <dbReference type="SAM" id="MobiDB-lite"/>
    </source>
</evidence>
<dbReference type="Proteomes" id="UP000276133">
    <property type="component" value="Unassembled WGS sequence"/>
</dbReference>
<evidence type="ECO:0000256" key="1">
    <source>
        <dbReference type="SAM" id="Coils"/>
    </source>
</evidence>
<reference evidence="3 4" key="1">
    <citation type="journal article" date="2018" name="Sci. Rep.">
        <title>Genomic signatures of local adaptation to the degree of environmental predictability in rotifers.</title>
        <authorList>
            <person name="Franch-Gras L."/>
            <person name="Hahn C."/>
            <person name="Garcia-Roger E.M."/>
            <person name="Carmona M.J."/>
            <person name="Serra M."/>
            <person name="Gomez A."/>
        </authorList>
    </citation>
    <scope>NUCLEOTIDE SEQUENCE [LARGE SCALE GENOMIC DNA]</scope>
    <source>
        <strain evidence="3">HYR1</strain>
    </source>
</reference>
<feature type="compositionally biased region" description="Polar residues" evidence="2">
    <location>
        <begin position="124"/>
        <end position="136"/>
    </location>
</feature>
<feature type="compositionally biased region" description="Basic and acidic residues" evidence="2">
    <location>
        <begin position="101"/>
        <end position="116"/>
    </location>
</feature>
<evidence type="ECO:0000313" key="4">
    <source>
        <dbReference type="Proteomes" id="UP000276133"/>
    </source>
</evidence>
<accession>A0A3M7T085</accession>
<protein>
    <submittedName>
        <fullName evidence="3">Uncharacterized protein</fullName>
    </submittedName>
</protein>
<feature type="region of interest" description="Disordered" evidence="2">
    <location>
        <begin position="101"/>
        <end position="136"/>
    </location>
</feature>
<proteinExistence type="predicted"/>
<sequence>MKDEDVKMVAIEYFIPNNKHPFHHLHQVPGSISLEKIIEPTDTQEFVKGAMTGKLKGNLGTVPLDRALLQLNENLQNLNSSIKEILSQNREIKNVLVENSSLEKNKSSSSKSSDDKSDFDDQNFVGNDSMTSNKDFSNSLRGLITKRFKDDPGQTLGHYQKTYPNSMIEIKNELNKYVPKNSTFKEAWEKAANSFKMDKSSKKTN</sequence>
<keyword evidence="4" id="KW-1185">Reference proteome</keyword>
<dbReference type="EMBL" id="REGN01000529">
    <property type="protein sequence ID" value="RNA41228.1"/>
    <property type="molecule type" value="Genomic_DNA"/>
</dbReference>
<dbReference type="AlphaFoldDB" id="A0A3M7T085"/>
<comment type="caution">
    <text evidence="3">The sequence shown here is derived from an EMBL/GenBank/DDBJ whole genome shotgun (WGS) entry which is preliminary data.</text>
</comment>
<gene>
    <name evidence="3" type="ORF">BpHYR1_034595</name>
</gene>
<organism evidence="3 4">
    <name type="scientific">Brachionus plicatilis</name>
    <name type="common">Marine rotifer</name>
    <name type="synonym">Brachionus muelleri</name>
    <dbReference type="NCBI Taxonomy" id="10195"/>
    <lineage>
        <taxon>Eukaryota</taxon>
        <taxon>Metazoa</taxon>
        <taxon>Spiralia</taxon>
        <taxon>Gnathifera</taxon>
        <taxon>Rotifera</taxon>
        <taxon>Eurotatoria</taxon>
        <taxon>Monogononta</taxon>
        <taxon>Pseudotrocha</taxon>
        <taxon>Ploima</taxon>
        <taxon>Brachionidae</taxon>
        <taxon>Brachionus</taxon>
    </lineage>
</organism>
<name>A0A3M7T085_BRAPC</name>
<evidence type="ECO:0000313" key="3">
    <source>
        <dbReference type="EMBL" id="RNA41228.1"/>
    </source>
</evidence>
<feature type="coiled-coil region" evidence="1">
    <location>
        <begin position="68"/>
        <end position="95"/>
    </location>
</feature>